<evidence type="ECO:0000313" key="2">
    <source>
        <dbReference type="Proteomes" id="UP001057291"/>
    </source>
</evidence>
<dbReference type="InterPro" id="IPR006549">
    <property type="entry name" value="HAD-SF_hydro_IIIA"/>
</dbReference>
<dbReference type="Gene3D" id="3.40.50.1000">
    <property type="entry name" value="HAD superfamily/HAD-like"/>
    <property type="match status" value="1"/>
</dbReference>
<evidence type="ECO:0000313" key="1">
    <source>
        <dbReference type="EMBL" id="GIM48365.1"/>
    </source>
</evidence>
<dbReference type="NCBIfam" id="TIGR01662">
    <property type="entry name" value="HAD-SF-IIIA"/>
    <property type="match status" value="1"/>
</dbReference>
<accession>A0AAV4LKH9</accession>
<dbReference type="InterPro" id="IPR027706">
    <property type="entry name" value="PGP_Pase"/>
</dbReference>
<dbReference type="CDD" id="cd16416">
    <property type="entry name" value="HAD_BsYqeG-like"/>
    <property type="match status" value="1"/>
</dbReference>
<dbReference type="Pfam" id="PF09419">
    <property type="entry name" value="PGP_phosphatase"/>
    <property type="match status" value="1"/>
</dbReference>
<protein>
    <recommendedName>
        <fullName evidence="3">YqeG family HAD IIIA-type phosphatase</fullName>
    </recommendedName>
</protein>
<dbReference type="InterPro" id="IPR023214">
    <property type="entry name" value="HAD_sf"/>
</dbReference>
<dbReference type="SUPFAM" id="SSF56784">
    <property type="entry name" value="HAD-like"/>
    <property type="match status" value="1"/>
</dbReference>
<dbReference type="RefSeq" id="WP_282201252.1">
    <property type="nucleotide sequence ID" value="NZ_BOQE01000001.1"/>
</dbReference>
<dbReference type="GO" id="GO:0005737">
    <property type="term" value="C:cytoplasm"/>
    <property type="evidence" value="ECO:0007669"/>
    <property type="project" value="TreeGrafter"/>
</dbReference>
<dbReference type="GO" id="GO:0008962">
    <property type="term" value="F:phosphatidylglycerophosphatase activity"/>
    <property type="evidence" value="ECO:0007669"/>
    <property type="project" value="InterPro"/>
</dbReference>
<evidence type="ECO:0008006" key="3">
    <source>
        <dbReference type="Google" id="ProtNLM"/>
    </source>
</evidence>
<comment type="caution">
    <text evidence="1">The sequence shown here is derived from an EMBL/GenBank/DDBJ whole genome shotgun (WGS) entry which is preliminary data.</text>
</comment>
<dbReference type="EMBL" id="BOQE01000001">
    <property type="protein sequence ID" value="GIM48365.1"/>
    <property type="molecule type" value="Genomic_DNA"/>
</dbReference>
<reference evidence="1" key="1">
    <citation type="journal article" date="2023" name="Int. J. Syst. Evol. Microbiol.">
        <title>Collibacillus ludicampi gen. nov., sp. nov., a new soil bacterium of the family Alicyclobacillaceae.</title>
        <authorList>
            <person name="Jojima T."/>
            <person name="Ioku Y."/>
            <person name="Fukuta Y."/>
            <person name="Shirasaka N."/>
            <person name="Matsumura Y."/>
            <person name="Mori M."/>
        </authorList>
    </citation>
    <scope>NUCLEOTIDE SEQUENCE</scope>
    <source>
        <strain evidence="1">TP075</strain>
    </source>
</reference>
<proteinExistence type="predicted"/>
<gene>
    <name evidence="1" type="ORF">DNHGIG_39140</name>
</gene>
<dbReference type="PANTHER" id="PTHR19288">
    <property type="entry name" value="4-NITROPHENYLPHOSPHATASE-RELATED"/>
    <property type="match status" value="1"/>
</dbReference>
<dbReference type="InterPro" id="IPR010021">
    <property type="entry name" value="PGPP1/Gep4"/>
</dbReference>
<sequence>MLKRFVPDLYVKSIYHIDLAALKKAGIKGLITDLDNTLVAWNAMQATPKVTKWLEEVREKYGIRVVIVSNNRAARVEDFARPLGIPAIYNARKPRNAPFIRALSILGTRPEETVVLGDQIFTDVLGGKRMGMYTILVVPVATKEWIGTKILRMAERLVLNMLRRRGLITWEDVR</sequence>
<dbReference type="PANTHER" id="PTHR19288:SF25">
    <property type="entry name" value="PHOSPHATIDYLGLYCEROPHOSPHATASE GEP4, MITOCHONDRIAL"/>
    <property type="match status" value="1"/>
</dbReference>
<organism evidence="1 2">
    <name type="scientific">Collibacillus ludicampi</name>
    <dbReference type="NCBI Taxonomy" id="2771369"/>
    <lineage>
        <taxon>Bacteria</taxon>
        <taxon>Bacillati</taxon>
        <taxon>Bacillota</taxon>
        <taxon>Bacilli</taxon>
        <taxon>Bacillales</taxon>
        <taxon>Alicyclobacillaceae</taxon>
        <taxon>Collibacillus</taxon>
    </lineage>
</organism>
<dbReference type="NCBIfam" id="TIGR01668">
    <property type="entry name" value="YqeG_hyp_ppase"/>
    <property type="match status" value="1"/>
</dbReference>
<dbReference type="InterPro" id="IPR036412">
    <property type="entry name" value="HAD-like_sf"/>
</dbReference>
<keyword evidence="2" id="KW-1185">Reference proteome</keyword>
<dbReference type="AlphaFoldDB" id="A0AAV4LKH9"/>
<name>A0AAV4LKH9_9BACL</name>
<dbReference type="Proteomes" id="UP001057291">
    <property type="component" value="Unassembled WGS sequence"/>
</dbReference>